<gene>
    <name evidence="2" type="ORF">GCM10007424_23480</name>
</gene>
<feature type="transmembrane region" description="Helical" evidence="1">
    <location>
        <begin position="12"/>
        <end position="34"/>
    </location>
</feature>
<reference evidence="3" key="1">
    <citation type="journal article" date="2019" name="Int. J. Syst. Evol. Microbiol.">
        <title>The Global Catalogue of Microorganisms (GCM) 10K type strain sequencing project: providing services to taxonomists for standard genome sequencing and annotation.</title>
        <authorList>
            <consortium name="The Broad Institute Genomics Platform"/>
            <consortium name="The Broad Institute Genome Sequencing Center for Infectious Disease"/>
            <person name="Wu L."/>
            <person name="Ma J."/>
        </authorList>
    </citation>
    <scope>NUCLEOTIDE SEQUENCE [LARGE SCALE GENOMIC DNA]</scope>
    <source>
        <strain evidence="3">CGMCC 1.15461</strain>
    </source>
</reference>
<evidence type="ECO:0000313" key="2">
    <source>
        <dbReference type="EMBL" id="GGB82747.1"/>
    </source>
</evidence>
<organism evidence="2 3">
    <name type="scientific">Flavobacterium suaedae</name>
    <dbReference type="NCBI Taxonomy" id="1767027"/>
    <lineage>
        <taxon>Bacteria</taxon>
        <taxon>Pseudomonadati</taxon>
        <taxon>Bacteroidota</taxon>
        <taxon>Flavobacteriia</taxon>
        <taxon>Flavobacteriales</taxon>
        <taxon>Flavobacteriaceae</taxon>
        <taxon>Flavobacterium</taxon>
    </lineage>
</organism>
<dbReference type="Proteomes" id="UP000615760">
    <property type="component" value="Unassembled WGS sequence"/>
</dbReference>
<sequence>MSKATSVVSIDFLGLLTIVFIILKLTNVINWSWWWVTSPLWLPIAGVLVAGIIGFLIALIFSK</sequence>
<proteinExistence type="predicted"/>
<feature type="transmembrane region" description="Helical" evidence="1">
    <location>
        <begin position="40"/>
        <end position="61"/>
    </location>
</feature>
<keyword evidence="1" id="KW-1133">Transmembrane helix</keyword>
<evidence type="ECO:0000313" key="3">
    <source>
        <dbReference type="Proteomes" id="UP000615760"/>
    </source>
</evidence>
<keyword evidence="1" id="KW-0812">Transmembrane</keyword>
<dbReference type="EMBL" id="BMJE01000006">
    <property type="protein sequence ID" value="GGB82747.1"/>
    <property type="molecule type" value="Genomic_DNA"/>
</dbReference>
<dbReference type="RefSeq" id="WP_188621493.1">
    <property type="nucleotide sequence ID" value="NZ_BMJE01000006.1"/>
</dbReference>
<evidence type="ECO:0008006" key="4">
    <source>
        <dbReference type="Google" id="ProtNLM"/>
    </source>
</evidence>
<comment type="caution">
    <text evidence="2">The sequence shown here is derived from an EMBL/GenBank/DDBJ whole genome shotgun (WGS) entry which is preliminary data.</text>
</comment>
<keyword evidence="3" id="KW-1185">Reference proteome</keyword>
<keyword evidence="1" id="KW-0472">Membrane</keyword>
<protein>
    <recommendedName>
        <fullName evidence="4">Transmembrane Fragile-X-F protein</fullName>
    </recommendedName>
</protein>
<name>A0ABQ1JZ56_9FLAO</name>
<accession>A0ABQ1JZ56</accession>
<evidence type="ECO:0000256" key="1">
    <source>
        <dbReference type="SAM" id="Phobius"/>
    </source>
</evidence>